<name>A0A7S4EUL4_CHRCT</name>
<sequence length="280" mass="30716">MLQILSNVEAFPAGHVETTLALFDLSACVGSARSIVVGGDFLIVADSSKDKLVRFSRSGCDAELSQPTHDHLQYGRRLEQPRLQVERESAQHQRISGRLLPLPLRLLSESPAGLLEFPDGLALVDNSQLLVADSEQHCVFVLNAESLSPLRRFGRFGSRDGELNAPAGVAYNQVDKHVYVADSRNSRVCVFTLDGTFVCSFGRKGIGPGEFTRPHGVAIVDEFLLVAEDRRLQVLTLKGDVRQVLRVQADSLRGICVTRSRNVVVIDAGAQAAHVLEWRH</sequence>
<dbReference type="Pfam" id="PF01436">
    <property type="entry name" value="NHL"/>
    <property type="match status" value="2"/>
</dbReference>
<dbReference type="PANTHER" id="PTHR24104">
    <property type="entry name" value="E3 UBIQUITIN-PROTEIN LIGASE NHLRC1-RELATED"/>
    <property type="match status" value="1"/>
</dbReference>
<feature type="repeat" description="NHL" evidence="2">
    <location>
        <begin position="150"/>
        <end position="194"/>
    </location>
</feature>
<dbReference type="PANTHER" id="PTHR24104:SF48">
    <property type="entry name" value="PROTEIN WECH"/>
    <property type="match status" value="1"/>
</dbReference>
<protein>
    <recommendedName>
        <fullName evidence="4">Peptidylamidoglycolate lyase</fullName>
    </recommendedName>
</protein>
<accession>A0A7S4EUL4</accession>
<reference evidence="3" key="1">
    <citation type="submission" date="2021-01" db="EMBL/GenBank/DDBJ databases">
        <authorList>
            <person name="Corre E."/>
            <person name="Pelletier E."/>
            <person name="Niang G."/>
            <person name="Scheremetjew M."/>
            <person name="Finn R."/>
            <person name="Kale V."/>
            <person name="Holt S."/>
            <person name="Cochrane G."/>
            <person name="Meng A."/>
            <person name="Brown T."/>
            <person name="Cohen L."/>
        </authorList>
    </citation>
    <scope>NUCLEOTIDE SEQUENCE</scope>
    <source>
        <strain evidence="3">CCMP645</strain>
    </source>
</reference>
<evidence type="ECO:0000256" key="2">
    <source>
        <dbReference type="PROSITE-ProRule" id="PRU00504"/>
    </source>
</evidence>
<dbReference type="GO" id="GO:0043161">
    <property type="term" value="P:proteasome-mediated ubiquitin-dependent protein catabolic process"/>
    <property type="evidence" value="ECO:0007669"/>
    <property type="project" value="TreeGrafter"/>
</dbReference>
<organism evidence="3">
    <name type="scientific">Chrysotila carterae</name>
    <name type="common">Marine alga</name>
    <name type="synonym">Syracosphaera carterae</name>
    <dbReference type="NCBI Taxonomy" id="13221"/>
    <lineage>
        <taxon>Eukaryota</taxon>
        <taxon>Haptista</taxon>
        <taxon>Haptophyta</taxon>
        <taxon>Prymnesiophyceae</taxon>
        <taxon>Isochrysidales</taxon>
        <taxon>Isochrysidaceae</taxon>
        <taxon>Chrysotila</taxon>
    </lineage>
</organism>
<dbReference type="CDD" id="cd05819">
    <property type="entry name" value="NHL"/>
    <property type="match status" value="1"/>
</dbReference>
<proteinExistence type="predicted"/>
<dbReference type="SUPFAM" id="SSF63825">
    <property type="entry name" value="YWTD domain"/>
    <property type="match status" value="1"/>
</dbReference>
<dbReference type="GO" id="GO:0061630">
    <property type="term" value="F:ubiquitin protein ligase activity"/>
    <property type="evidence" value="ECO:0007669"/>
    <property type="project" value="TreeGrafter"/>
</dbReference>
<dbReference type="InterPro" id="IPR001258">
    <property type="entry name" value="NHL_repeat"/>
</dbReference>
<dbReference type="PROSITE" id="PS51125">
    <property type="entry name" value="NHL"/>
    <property type="match status" value="2"/>
</dbReference>
<dbReference type="Gene3D" id="2.120.10.30">
    <property type="entry name" value="TolB, C-terminal domain"/>
    <property type="match status" value="1"/>
</dbReference>
<dbReference type="EMBL" id="HBIZ01009994">
    <property type="protein sequence ID" value="CAE0753312.1"/>
    <property type="molecule type" value="Transcribed_RNA"/>
</dbReference>
<evidence type="ECO:0008006" key="4">
    <source>
        <dbReference type="Google" id="ProtNLM"/>
    </source>
</evidence>
<dbReference type="GO" id="GO:0000209">
    <property type="term" value="P:protein polyubiquitination"/>
    <property type="evidence" value="ECO:0007669"/>
    <property type="project" value="TreeGrafter"/>
</dbReference>
<dbReference type="InterPro" id="IPR050952">
    <property type="entry name" value="TRIM-NHL_E3_ligases"/>
</dbReference>
<feature type="repeat" description="NHL" evidence="2">
    <location>
        <begin position="115"/>
        <end position="145"/>
    </location>
</feature>
<dbReference type="InterPro" id="IPR011042">
    <property type="entry name" value="6-blade_b-propeller_TolB-like"/>
</dbReference>
<evidence type="ECO:0000313" key="3">
    <source>
        <dbReference type="EMBL" id="CAE0753312.1"/>
    </source>
</evidence>
<gene>
    <name evidence="3" type="ORF">PCAR00345_LOCUS5899</name>
</gene>
<evidence type="ECO:0000256" key="1">
    <source>
        <dbReference type="ARBA" id="ARBA00022737"/>
    </source>
</evidence>
<keyword evidence="1" id="KW-0677">Repeat</keyword>
<dbReference type="AlphaFoldDB" id="A0A7S4EUL4"/>